<dbReference type="Proteomes" id="UP001500002">
    <property type="component" value="Unassembled WGS sequence"/>
</dbReference>
<feature type="transmembrane region" description="Helical" evidence="1">
    <location>
        <begin position="113"/>
        <end position="136"/>
    </location>
</feature>
<feature type="transmembrane region" description="Helical" evidence="1">
    <location>
        <begin position="64"/>
        <end position="81"/>
    </location>
</feature>
<keyword evidence="1" id="KW-0812">Transmembrane</keyword>
<evidence type="ECO:0008006" key="4">
    <source>
        <dbReference type="Google" id="ProtNLM"/>
    </source>
</evidence>
<evidence type="ECO:0000313" key="3">
    <source>
        <dbReference type="Proteomes" id="UP001500002"/>
    </source>
</evidence>
<keyword evidence="1" id="KW-0472">Membrane</keyword>
<name>A0ABN2MB17_9MICO</name>
<evidence type="ECO:0000313" key="2">
    <source>
        <dbReference type="EMBL" id="GAA1818434.1"/>
    </source>
</evidence>
<dbReference type="Pfam" id="PF09819">
    <property type="entry name" value="ABC_cobalt"/>
    <property type="match status" value="1"/>
</dbReference>
<proteinExistence type="predicted"/>
<feature type="transmembrane region" description="Helical" evidence="1">
    <location>
        <begin position="87"/>
        <end position="104"/>
    </location>
</feature>
<reference evidence="2 3" key="1">
    <citation type="journal article" date="2019" name="Int. J. Syst. Evol. Microbiol.">
        <title>The Global Catalogue of Microorganisms (GCM) 10K type strain sequencing project: providing services to taxonomists for standard genome sequencing and annotation.</title>
        <authorList>
            <consortium name="The Broad Institute Genomics Platform"/>
            <consortium name="The Broad Institute Genome Sequencing Center for Infectious Disease"/>
            <person name="Wu L."/>
            <person name="Ma J."/>
        </authorList>
    </citation>
    <scope>NUCLEOTIDE SEQUENCE [LARGE SCALE GENOMIC DNA]</scope>
    <source>
        <strain evidence="2 3">JCM 14322</strain>
    </source>
</reference>
<evidence type="ECO:0000256" key="1">
    <source>
        <dbReference type="SAM" id="Phobius"/>
    </source>
</evidence>
<dbReference type="RefSeq" id="WP_344297219.1">
    <property type="nucleotide sequence ID" value="NZ_BAAANJ010000016.1"/>
</dbReference>
<dbReference type="EMBL" id="BAAANJ010000016">
    <property type="protein sequence ID" value="GAA1818434.1"/>
    <property type="molecule type" value="Genomic_DNA"/>
</dbReference>
<feature type="transmembrane region" description="Helical" evidence="1">
    <location>
        <begin position="142"/>
        <end position="161"/>
    </location>
</feature>
<protein>
    <recommendedName>
        <fullName evidence="4">Acyl esterase</fullName>
    </recommendedName>
</protein>
<feature type="transmembrane region" description="Helical" evidence="1">
    <location>
        <begin position="39"/>
        <end position="59"/>
    </location>
</feature>
<comment type="caution">
    <text evidence="2">The sequence shown here is derived from an EMBL/GenBank/DDBJ whole genome shotgun (WGS) entry which is preliminary data.</text>
</comment>
<accession>A0ABN2MB17</accession>
<gene>
    <name evidence="2" type="ORF">GCM10009749_30870</name>
</gene>
<keyword evidence="3" id="KW-1185">Reference proteome</keyword>
<organism evidence="2 3">
    <name type="scientific">Agromyces neolithicus</name>
    <dbReference type="NCBI Taxonomy" id="269420"/>
    <lineage>
        <taxon>Bacteria</taxon>
        <taxon>Bacillati</taxon>
        <taxon>Actinomycetota</taxon>
        <taxon>Actinomycetes</taxon>
        <taxon>Micrococcales</taxon>
        <taxon>Microbacteriaceae</taxon>
        <taxon>Agromyces</taxon>
    </lineage>
</organism>
<keyword evidence="1" id="KW-1133">Transmembrane helix</keyword>
<sequence length="179" mass="18663">MRATSTRVILSCAAIGVGGGLFAAGAGYFAGLIAGIAPMLYGITIGSHFLPSAVALALLKRPGVGILTGFIAGLVGAAFAPQWILRFLATGLLVGALLELPFFLTRYKNWSPWLYYIAAAGSGIVLAAGTFIALGAEHYAPWFWVLYLALFALSPVVFTWLGRVIAGSLSRAGVARTLT</sequence>
<dbReference type="InterPro" id="IPR017195">
    <property type="entry name" value="ABC_thiamin-permease_prd"/>
</dbReference>